<name>A0ACB5TY38_CANBO</name>
<keyword evidence="2" id="KW-1185">Reference proteome</keyword>
<gene>
    <name evidence="1" type="ORF">Cboi01_000420500</name>
</gene>
<proteinExistence type="predicted"/>
<protein>
    <submittedName>
        <fullName evidence="1">Unnamed protein product</fullName>
    </submittedName>
</protein>
<dbReference type="Proteomes" id="UP001165101">
    <property type="component" value="Unassembled WGS sequence"/>
</dbReference>
<accession>A0ACB5TY38</accession>
<organism evidence="1 2">
    <name type="scientific">Candida boidinii</name>
    <name type="common">Yeast</name>
    <dbReference type="NCBI Taxonomy" id="5477"/>
    <lineage>
        <taxon>Eukaryota</taxon>
        <taxon>Fungi</taxon>
        <taxon>Dikarya</taxon>
        <taxon>Ascomycota</taxon>
        <taxon>Saccharomycotina</taxon>
        <taxon>Pichiomycetes</taxon>
        <taxon>Pichiales</taxon>
        <taxon>Pichiaceae</taxon>
        <taxon>Ogataea</taxon>
        <taxon>Ogataea/Candida clade</taxon>
    </lineage>
</organism>
<dbReference type="EMBL" id="BSXV01002614">
    <property type="protein sequence ID" value="GME96246.1"/>
    <property type="molecule type" value="Genomic_DNA"/>
</dbReference>
<comment type="caution">
    <text evidence="1">The sequence shown here is derived from an EMBL/GenBank/DDBJ whole genome shotgun (WGS) entry which is preliminary data.</text>
</comment>
<evidence type="ECO:0000313" key="1">
    <source>
        <dbReference type="EMBL" id="GME96246.1"/>
    </source>
</evidence>
<evidence type="ECO:0000313" key="2">
    <source>
        <dbReference type="Proteomes" id="UP001165101"/>
    </source>
</evidence>
<sequence length="591" mass="67577">MGSKKYPYKGLLDILGNLSYSSTNAWTATDQTVYTLTTAGWDGFRMLLPIYLDHLINPTLTDEACYTEVYHVDGSAKDKGVVYSEMQAIESQGWFLSGLETQRTLYKVSGYKSETGGLTSNLRTLTNDEIREFHKQNYRSDNLSIIITGSINETEFLETMESFDNELPDLPSIPLKRPFVDSEQDKPLTKRVVKTVEFPDKDESSGDVSLSWIGPDIKDVVTAQAVDILGSYLTKSPISLFHKHFIEIDNPLATSASFSTDDYIHTGMNFYLGSVPVTELETLGDKVLKLIEEHASNPKEFDLIRIRDLLEQTKWKFIFSCENSPEGLADISILDFLYGETDGSELKPWLKTLNEFEVLKSWSAEQWCDLLKKYYVDNKCAVMLSKPSAKCYKQLKDENKKLLKDRKLKLGKEGLEELKKKLKNAQDKNDAPIPNEILNKFKQPDPSKINFIETKSFAVGLNKDIKNDENDEIYKYISKDIPSDFPIYLHFENIDSQFVTLHILLSTLNMDPNLFKYIDIFVDLFSMPIKLEDGTELTFEEVVTELKRDTITTKASTSFASHFDEMVDFKIVVKREDYSKLVVLCYHLLFA</sequence>
<reference evidence="1" key="1">
    <citation type="submission" date="2023-04" db="EMBL/GenBank/DDBJ databases">
        <title>Candida boidinii NBRC 1967.</title>
        <authorList>
            <person name="Ichikawa N."/>
            <person name="Sato H."/>
            <person name="Tonouchi N."/>
        </authorList>
    </citation>
    <scope>NUCLEOTIDE SEQUENCE</scope>
    <source>
        <strain evidence="1">NBRC 1967</strain>
    </source>
</reference>